<evidence type="ECO:0000313" key="5">
    <source>
        <dbReference type="EMBL" id="RCX13547.1"/>
    </source>
</evidence>
<evidence type="ECO:0000313" key="6">
    <source>
        <dbReference type="Proteomes" id="UP000253034"/>
    </source>
</evidence>
<feature type="domain" description="Putative zinc-finger" evidence="4">
    <location>
        <begin position="9"/>
        <end position="37"/>
    </location>
</feature>
<evidence type="ECO:0000256" key="1">
    <source>
        <dbReference type="ARBA" id="ARBA00024353"/>
    </source>
</evidence>
<feature type="transmembrane region" description="Helical" evidence="3">
    <location>
        <begin position="83"/>
        <end position="107"/>
    </location>
</feature>
<organism evidence="5 6">
    <name type="scientific">Anaerobacterium chartisolvens</name>
    <dbReference type="NCBI Taxonomy" id="1297424"/>
    <lineage>
        <taxon>Bacteria</taxon>
        <taxon>Bacillati</taxon>
        <taxon>Bacillota</taxon>
        <taxon>Clostridia</taxon>
        <taxon>Eubacteriales</taxon>
        <taxon>Oscillospiraceae</taxon>
        <taxon>Anaerobacterium</taxon>
    </lineage>
</organism>
<keyword evidence="3" id="KW-1133">Transmembrane helix</keyword>
<feature type="transmembrane region" description="Helical" evidence="3">
    <location>
        <begin position="163"/>
        <end position="184"/>
    </location>
</feature>
<sequence>MSCDSYNGSIMRYFDGNIDHAERLGLEQHLETCEDCRRDFEQMDSILNAIGGECAIEPPEDFEQQVMDKIRMMYPIQSKKPNILFIAMYGFAAMMLFTVCSILSYSIMGISLVKLFSGIAGNYISTSEVIDMVYFNVQSVAVSVFETVMAYVDIAVSLVSEHYYITVLIGVILFALQWILVTVVKQGNVEFNRAKSQ</sequence>
<dbReference type="InterPro" id="IPR041916">
    <property type="entry name" value="Anti_sigma_zinc_sf"/>
</dbReference>
<dbReference type="Pfam" id="PF13490">
    <property type="entry name" value="zf-HC2"/>
    <property type="match status" value="1"/>
</dbReference>
<dbReference type="RefSeq" id="WP_114298599.1">
    <property type="nucleotide sequence ID" value="NZ_QPJT01000017.1"/>
</dbReference>
<dbReference type="Gene3D" id="1.10.10.1320">
    <property type="entry name" value="Anti-sigma factor, zinc-finger domain"/>
    <property type="match status" value="1"/>
</dbReference>
<name>A0A369AZD4_9FIRM</name>
<dbReference type="InterPro" id="IPR027383">
    <property type="entry name" value="Znf_put"/>
</dbReference>
<evidence type="ECO:0000256" key="2">
    <source>
        <dbReference type="ARBA" id="ARBA00024438"/>
    </source>
</evidence>
<keyword evidence="3" id="KW-0812">Transmembrane</keyword>
<comment type="similarity">
    <text evidence="1">Belongs to the zinc-associated anti-sigma factor (ZAS) superfamily. Anti-sigma-W factor family.</text>
</comment>
<evidence type="ECO:0000259" key="4">
    <source>
        <dbReference type="Pfam" id="PF13490"/>
    </source>
</evidence>
<comment type="caution">
    <text evidence="5">The sequence shown here is derived from an EMBL/GenBank/DDBJ whole genome shotgun (WGS) entry which is preliminary data.</text>
</comment>
<dbReference type="OrthoDB" id="9808253at2"/>
<keyword evidence="3" id="KW-0472">Membrane</keyword>
<protein>
    <recommendedName>
        <fullName evidence="2">Anti-sigma-W factor RsiW</fullName>
    </recommendedName>
</protein>
<dbReference type="AlphaFoldDB" id="A0A369AZD4"/>
<keyword evidence="6" id="KW-1185">Reference proteome</keyword>
<proteinExistence type="inferred from homology"/>
<dbReference type="Proteomes" id="UP000253034">
    <property type="component" value="Unassembled WGS sequence"/>
</dbReference>
<reference evidence="5 6" key="1">
    <citation type="submission" date="2018-07" db="EMBL/GenBank/DDBJ databases">
        <title>Genomic Encyclopedia of Type Strains, Phase IV (KMG-IV): sequencing the most valuable type-strain genomes for metagenomic binning, comparative biology and taxonomic classification.</title>
        <authorList>
            <person name="Goeker M."/>
        </authorList>
    </citation>
    <scope>NUCLEOTIDE SEQUENCE [LARGE SCALE GENOMIC DNA]</scope>
    <source>
        <strain evidence="5 6">DSM 27016</strain>
    </source>
</reference>
<gene>
    <name evidence="5" type="ORF">DFR58_11787</name>
</gene>
<dbReference type="EMBL" id="QPJT01000017">
    <property type="protein sequence ID" value="RCX13547.1"/>
    <property type="molecule type" value="Genomic_DNA"/>
</dbReference>
<evidence type="ECO:0000256" key="3">
    <source>
        <dbReference type="SAM" id="Phobius"/>
    </source>
</evidence>
<accession>A0A369AZD4</accession>